<organism evidence="9 10">
    <name type="scientific">Aspergillus chevalieri</name>
    <name type="common">Eurotium chevalieri</name>
    <dbReference type="NCBI Taxonomy" id="182096"/>
    <lineage>
        <taxon>Eukaryota</taxon>
        <taxon>Fungi</taxon>
        <taxon>Dikarya</taxon>
        <taxon>Ascomycota</taxon>
        <taxon>Pezizomycotina</taxon>
        <taxon>Eurotiomycetes</taxon>
        <taxon>Eurotiomycetidae</taxon>
        <taxon>Eurotiales</taxon>
        <taxon>Aspergillaceae</taxon>
        <taxon>Aspergillus</taxon>
        <taxon>Aspergillus subgen. Aspergillus</taxon>
    </lineage>
</organism>
<evidence type="ECO:0000256" key="6">
    <source>
        <dbReference type="ARBA" id="ARBA00023242"/>
    </source>
</evidence>
<evidence type="ECO:0000256" key="2">
    <source>
        <dbReference type="ARBA" id="ARBA00022833"/>
    </source>
</evidence>
<evidence type="ECO:0000259" key="8">
    <source>
        <dbReference type="PROSITE" id="PS50048"/>
    </source>
</evidence>
<keyword evidence="5" id="KW-0804">Transcription</keyword>
<name>A0A7R7ZR77_ASPCH</name>
<dbReference type="InterPro" id="IPR051430">
    <property type="entry name" value="Fungal_TF_Env_Response"/>
</dbReference>
<dbReference type="CDD" id="cd12148">
    <property type="entry name" value="fungal_TF_MHR"/>
    <property type="match status" value="1"/>
</dbReference>
<feature type="region of interest" description="Disordered" evidence="7">
    <location>
        <begin position="88"/>
        <end position="149"/>
    </location>
</feature>
<dbReference type="PANTHER" id="PTHR31944:SF129">
    <property type="entry name" value="ASPYRIDONES CLUSTER REGULATOR APDR-RELATED"/>
    <property type="match status" value="1"/>
</dbReference>
<accession>A0A7R7ZR77</accession>
<proteinExistence type="predicted"/>
<keyword evidence="10" id="KW-1185">Reference proteome</keyword>
<evidence type="ECO:0000256" key="7">
    <source>
        <dbReference type="SAM" id="MobiDB-lite"/>
    </source>
</evidence>
<keyword evidence="4" id="KW-0238">DNA-binding</keyword>
<keyword evidence="2" id="KW-0862">Zinc</keyword>
<feature type="compositionally biased region" description="Polar residues" evidence="7">
    <location>
        <begin position="100"/>
        <end position="123"/>
    </location>
</feature>
<dbReference type="SUPFAM" id="SSF57701">
    <property type="entry name" value="Zn2/Cys6 DNA-binding domain"/>
    <property type="match status" value="1"/>
</dbReference>
<sequence>MSAFSLTPENAALVHARENSEYCTTHIHATDHMDIPQPRRRRPARSCIECRRRKIKCDRSNPCGQCVAAHSHCGYKTYSSERVIQHFQEPPSEPTGLRQEATTVQRGSSFASNQENQADQSFGTEPGATENGPRNVTGSEGARLPSQTDPTLHDIAQRLQRLEQGQGAHSLRDVAETGRDILADQSRLLGSYIVLNKTKVVRWSFRMATAKQLQSILACYAEATGNGNGTSFQGADTRVLLTQVNDLLQECKLLARSTKLGRPSRQFSSADFDLLPLPPEHADLTVTRYFQTFELVHRVLHRPTFLAEYQRYWSHPESVTLDLRFKVLLVVAIGSSVSAPGDIDPGLRHRAQQWIYGAQMWLSGPLEKDRLSITALQVYCLNILARQIFSVGGDLVWMSMGSLIHTAMQMGLHRDPKHHPSMSVLEAEARRRLWATILEMAVQSSLDSAMPCRIALDEFDTEPPSNIDDEEVDGSTTTLESKSMSVYTMSSIQVYLLKSLPARRRIVQMLNGLHSKLLYTEVLEVTSELMDAYRSCSRFMSNNKGLGVTSFHRNLLDHLVRRFIIPLHWFFAVEAPTNPLYAFSRTAMLDAATTIIHAEPDDGFSHLMVVGGGLFRESLRNAANVISLELITHAETERLNGTLHRDSKYRAVIKQELNNLTALFSERLRQGETNVKSPMFLSMIMGQVEAIEGDISEEHAIAKSARDSLETCLVLLRDWASKVPSPVDTDTGDWPQLSDFDLDLGFEHFFQGSAFP</sequence>
<dbReference type="Pfam" id="PF04082">
    <property type="entry name" value="Fungal_trans"/>
    <property type="match status" value="1"/>
</dbReference>
<dbReference type="CDD" id="cd00067">
    <property type="entry name" value="GAL4"/>
    <property type="match status" value="1"/>
</dbReference>
<dbReference type="SMART" id="SM00906">
    <property type="entry name" value="Fungal_trans"/>
    <property type="match status" value="1"/>
</dbReference>
<evidence type="ECO:0000256" key="3">
    <source>
        <dbReference type="ARBA" id="ARBA00023015"/>
    </source>
</evidence>
<feature type="domain" description="Zn(2)-C6 fungal-type" evidence="8">
    <location>
        <begin position="46"/>
        <end position="75"/>
    </location>
</feature>
<dbReference type="InterPro" id="IPR007219">
    <property type="entry name" value="XnlR_reg_dom"/>
</dbReference>
<dbReference type="InterPro" id="IPR001138">
    <property type="entry name" value="Zn2Cys6_DnaBD"/>
</dbReference>
<reference evidence="9" key="1">
    <citation type="submission" date="2021-01" db="EMBL/GenBank/DDBJ databases">
        <authorList>
            <consortium name="Aspergillus chevalieri M1 genome sequencing consortium"/>
            <person name="Kazuki M."/>
            <person name="Futagami T."/>
        </authorList>
    </citation>
    <scope>NUCLEOTIDE SEQUENCE</scope>
    <source>
        <strain evidence="9">M1</strain>
    </source>
</reference>
<dbReference type="PANTHER" id="PTHR31944">
    <property type="entry name" value="HEME-RESPONSIVE ZINC FINGER TRANSCRIPTION FACTOR HAP1"/>
    <property type="match status" value="1"/>
</dbReference>
<keyword evidence="6" id="KW-0539">Nucleus</keyword>
<keyword evidence="3" id="KW-0805">Transcription regulation</keyword>
<dbReference type="GeneID" id="66984752"/>
<dbReference type="GO" id="GO:0000978">
    <property type="term" value="F:RNA polymerase II cis-regulatory region sequence-specific DNA binding"/>
    <property type="evidence" value="ECO:0007669"/>
    <property type="project" value="TreeGrafter"/>
</dbReference>
<dbReference type="RefSeq" id="XP_043138916.1">
    <property type="nucleotide sequence ID" value="XM_043281437.1"/>
</dbReference>
<dbReference type="Proteomes" id="UP000637239">
    <property type="component" value="Chromosome 6"/>
</dbReference>
<dbReference type="GO" id="GO:0008270">
    <property type="term" value="F:zinc ion binding"/>
    <property type="evidence" value="ECO:0007669"/>
    <property type="project" value="InterPro"/>
</dbReference>
<dbReference type="Gene3D" id="4.10.240.10">
    <property type="entry name" value="Zn(2)-C6 fungal-type DNA-binding domain"/>
    <property type="match status" value="1"/>
</dbReference>
<evidence type="ECO:0000256" key="4">
    <source>
        <dbReference type="ARBA" id="ARBA00023125"/>
    </source>
</evidence>
<dbReference type="AlphaFoldDB" id="A0A7R7ZR77"/>
<dbReference type="EMBL" id="AP024421">
    <property type="protein sequence ID" value="BCR90394.1"/>
    <property type="molecule type" value="Genomic_DNA"/>
</dbReference>
<dbReference type="PROSITE" id="PS50048">
    <property type="entry name" value="ZN2_CY6_FUNGAL_2"/>
    <property type="match status" value="1"/>
</dbReference>
<evidence type="ECO:0000256" key="1">
    <source>
        <dbReference type="ARBA" id="ARBA00022723"/>
    </source>
</evidence>
<reference evidence="9" key="2">
    <citation type="submission" date="2021-02" db="EMBL/GenBank/DDBJ databases">
        <title>Aspergillus chevalieri M1 genome sequence.</title>
        <authorList>
            <person name="Kadooka C."/>
            <person name="Mori K."/>
            <person name="Futagami T."/>
        </authorList>
    </citation>
    <scope>NUCLEOTIDE SEQUENCE</scope>
    <source>
        <strain evidence="9">M1</strain>
    </source>
</reference>
<keyword evidence="1" id="KW-0479">Metal-binding</keyword>
<dbReference type="Pfam" id="PF00172">
    <property type="entry name" value="Zn_clus"/>
    <property type="match status" value="1"/>
</dbReference>
<dbReference type="GO" id="GO:0005634">
    <property type="term" value="C:nucleus"/>
    <property type="evidence" value="ECO:0007669"/>
    <property type="project" value="TreeGrafter"/>
</dbReference>
<gene>
    <name evidence="9" type="ORF">ACHE_60280A</name>
</gene>
<dbReference type="GO" id="GO:0001228">
    <property type="term" value="F:DNA-binding transcription activator activity, RNA polymerase II-specific"/>
    <property type="evidence" value="ECO:0007669"/>
    <property type="project" value="TreeGrafter"/>
</dbReference>
<evidence type="ECO:0000313" key="9">
    <source>
        <dbReference type="EMBL" id="BCR90394.1"/>
    </source>
</evidence>
<protein>
    <recommendedName>
        <fullName evidence="8">Zn(2)-C6 fungal-type domain-containing protein</fullName>
    </recommendedName>
</protein>
<dbReference type="SMART" id="SM00066">
    <property type="entry name" value="GAL4"/>
    <property type="match status" value="1"/>
</dbReference>
<dbReference type="PROSITE" id="PS00463">
    <property type="entry name" value="ZN2_CY6_FUNGAL_1"/>
    <property type="match status" value="1"/>
</dbReference>
<evidence type="ECO:0000256" key="5">
    <source>
        <dbReference type="ARBA" id="ARBA00023163"/>
    </source>
</evidence>
<evidence type="ECO:0000313" key="10">
    <source>
        <dbReference type="Proteomes" id="UP000637239"/>
    </source>
</evidence>
<dbReference type="KEGG" id="ache:ACHE_60280A"/>
<dbReference type="GO" id="GO:0006351">
    <property type="term" value="P:DNA-templated transcription"/>
    <property type="evidence" value="ECO:0007669"/>
    <property type="project" value="InterPro"/>
</dbReference>
<dbReference type="InterPro" id="IPR036864">
    <property type="entry name" value="Zn2-C6_fun-type_DNA-bd_sf"/>
</dbReference>